<dbReference type="InterPro" id="IPR009355">
    <property type="entry name" value="Toluene_mOase_B"/>
</dbReference>
<keyword evidence="2" id="KW-1185">Reference proteome</keyword>
<dbReference type="SUPFAM" id="SSF110814">
    <property type="entry name" value="TmoB-like"/>
    <property type="match status" value="1"/>
</dbReference>
<dbReference type="AlphaFoldDB" id="A0A9X2GID2"/>
<accession>A0A9X2GID2</accession>
<proteinExistence type="predicted"/>
<dbReference type="Pfam" id="PF06234">
    <property type="entry name" value="TmoB"/>
    <property type="match status" value="1"/>
</dbReference>
<dbReference type="InterPro" id="IPR036713">
    <property type="entry name" value="TmoB-like_sf"/>
</dbReference>
<protein>
    <submittedName>
        <fullName evidence="1">Toluene monooxygenase system protein B</fullName>
        <ecNumber evidence="1">1.14.13.-</ecNumber>
    </submittedName>
</protein>
<gene>
    <name evidence="1" type="ORF">HD597_005119</name>
</gene>
<keyword evidence="1" id="KW-0503">Monooxygenase</keyword>
<dbReference type="Proteomes" id="UP001139648">
    <property type="component" value="Unassembled WGS sequence"/>
</dbReference>
<dbReference type="Gene3D" id="3.10.20.270">
    <property type="entry name" value="TmoB-like"/>
    <property type="match status" value="1"/>
</dbReference>
<dbReference type="EC" id="1.14.13.-" evidence="1"/>
<keyword evidence="1" id="KW-0560">Oxidoreductase</keyword>
<dbReference type="RefSeq" id="WP_253745195.1">
    <property type="nucleotide sequence ID" value="NZ_BAABKA010000067.1"/>
</dbReference>
<name>A0A9X2GID2_9ACTN</name>
<comment type="caution">
    <text evidence="1">The sequence shown here is derived from an EMBL/GenBank/DDBJ whole genome shotgun (WGS) entry which is preliminary data.</text>
</comment>
<evidence type="ECO:0000313" key="2">
    <source>
        <dbReference type="Proteomes" id="UP001139648"/>
    </source>
</evidence>
<sequence length="83" mass="8843">MALLPLSASFRGDIAVLLVLVDDQDTAEVVGQKIAVHVAGRRVPAAPGPVRVRHEGRVLPAGRRVGEAGVGPLDYVEAFYDER</sequence>
<reference evidence="1" key="1">
    <citation type="submission" date="2022-06" db="EMBL/GenBank/DDBJ databases">
        <title>Sequencing the genomes of 1000 actinobacteria strains.</title>
        <authorList>
            <person name="Klenk H.-P."/>
        </authorList>
    </citation>
    <scope>NUCLEOTIDE SEQUENCE</scope>
    <source>
        <strain evidence="1">DSM 46694</strain>
    </source>
</reference>
<organism evidence="1 2">
    <name type="scientific">Nonomuraea thailandensis</name>
    <dbReference type="NCBI Taxonomy" id="1188745"/>
    <lineage>
        <taxon>Bacteria</taxon>
        <taxon>Bacillati</taxon>
        <taxon>Actinomycetota</taxon>
        <taxon>Actinomycetes</taxon>
        <taxon>Streptosporangiales</taxon>
        <taxon>Streptosporangiaceae</taxon>
        <taxon>Nonomuraea</taxon>
    </lineage>
</organism>
<dbReference type="GO" id="GO:0004497">
    <property type="term" value="F:monooxygenase activity"/>
    <property type="evidence" value="ECO:0007669"/>
    <property type="project" value="UniProtKB-KW"/>
</dbReference>
<dbReference type="EMBL" id="JAMZEB010000002">
    <property type="protein sequence ID" value="MCP2358099.1"/>
    <property type="molecule type" value="Genomic_DNA"/>
</dbReference>
<evidence type="ECO:0000313" key="1">
    <source>
        <dbReference type="EMBL" id="MCP2358099.1"/>
    </source>
</evidence>